<evidence type="ECO:0000259" key="15">
    <source>
        <dbReference type="PROSITE" id="PS50888"/>
    </source>
</evidence>
<feature type="compositionally biased region" description="Low complexity" evidence="14">
    <location>
        <begin position="127"/>
        <end position="140"/>
    </location>
</feature>
<sequence>MAPYTAALPACHDLSLADKNRCKLRKPLVEKIRRDRINSCLDQLKSLLEKEFHSQDPNAKLEKADILDMTVSFLKQQAGPVLSQRDFNQGYSKCWRDSVQFLRVSSSRGAPFRDHHSPQRAPQDLTSSPSSSSSISSLSSPVITTQTSVGVLHHAGSKRPVWRPWQ</sequence>
<evidence type="ECO:0000313" key="17">
    <source>
        <dbReference type="RefSeq" id="XP_031421432.1"/>
    </source>
</evidence>
<proteinExistence type="predicted"/>
<comment type="function">
    <text evidence="11">Transcriptional repressor of genes that require a bHLH protein for their transcription. Plays an important role as neurogenesis negative regulator.</text>
</comment>
<keyword evidence="4" id="KW-0221">Differentiation</keyword>
<keyword evidence="7" id="KW-0238">DNA-binding</keyword>
<protein>
    <recommendedName>
        <fullName evidence="12">Transcription factor HES-5</fullName>
    </recommendedName>
    <alternativeName>
        <fullName evidence="13">Hairy and enhancer of split 5</fullName>
    </alternativeName>
</protein>
<keyword evidence="9" id="KW-0539">Nucleus</keyword>
<feature type="domain" description="BHLH" evidence="15">
    <location>
        <begin position="21"/>
        <end position="77"/>
    </location>
</feature>
<dbReference type="Gene3D" id="4.10.280.10">
    <property type="entry name" value="Helix-loop-helix DNA-binding domain"/>
    <property type="match status" value="1"/>
</dbReference>
<organism evidence="16 17">
    <name type="scientific">Clupea harengus</name>
    <name type="common">Atlantic herring</name>
    <dbReference type="NCBI Taxonomy" id="7950"/>
    <lineage>
        <taxon>Eukaryota</taxon>
        <taxon>Metazoa</taxon>
        <taxon>Chordata</taxon>
        <taxon>Craniata</taxon>
        <taxon>Vertebrata</taxon>
        <taxon>Euteleostomi</taxon>
        <taxon>Actinopterygii</taxon>
        <taxon>Neopterygii</taxon>
        <taxon>Teleostei</taxon>
        <taxon>Clupei</taxon>
        <taxon>Clupeiformes</taxon>
        <taxon>Clupeoidei</taxon>
        <taxon>Clupeidae</taxon>
        <taxon>Clupea</taxon>
    </lineage>
</organism>
<evidence type="ECO:0000256" key="2">
    <source>
        <dbReference type="ARBA" id="ARBA00022473"/>
    </source>
</evidence>
<comment type="subcellular location">
    <subcellularLocation>
        <location evidence="1">Nucleus</location>
    </subcellularLocation>
</comment>
<dbReference type="PANTHER" id="PTHR10985">
    <property type="entry name" value="BASIC HELIX-LOOP-HELIX TRANSCRIPTION FACTOR, HES-RELATED"/>
    <property type="match status" value="1"/>
</dbReference>
<accession>A0A6P8FDV6</accession>
<dbReference type="PROSITE" id="PS50888">
    <property type="entry name" value="BHLH"/>
    <property type="match status" value="1"/>
</dbReference>
<dbReference type="Pfam" id="PF00010">
    <property type="entry name" value="HLH"/>
    <property type="match status" value="1"/>
</dbReference>
<keyword evidence="16" id="KW-1185">Reference proteome</keyword>
<evidence type="ECO:0000256" key="11">
    <source>
        <dbReference type="ARBA" id="ARBA00060201"/>
    </source>
</evidence>
<dbReference type="KEGG" id="char:105894222"/>
<evidence type="ECO:0000256" key="4">
    <source>
        <dbReference type="ARBA" id="ARBA00022782"/>
    </source>
</evidence>
<dbReference type="GeneID" id="105894222"/>
<dbReference type="SMART" id="SM00353">
    <property type="entry name" value="HLH"/>
    <property type="match status" value="1"/>
</dbReference>
<keyword evidence="8" id="KW-0804">Transcription</keyword>
<evidence type="ECO:0000256" key="5">
    <source>
        <dbReference type="ARBA" id="ARBA00022902"/>
    </source>
</evidence>
<dbReference type="InterPro" id="IPR011598">
    <property type="entry name" value="bHLH_dom"/>
</dbReference>
<evidence type="ECO:0000256" key="13">
    <source>
        <dbReference type="ARBA" id="ARBA00081413"/>
    </source>
</evidence>
<evidence type="ECO:0000256" key="3">
    <source>
        <dbReference type="ARBA" id="ARBA00022491"/>
    </source>
</evidence>
<dbReference type="RefSeq" id="XP_031421432.1">
    <property type="nucleotide sequence ID" value="XM_031565572.1"/>
</dbReference>
<dbReference type="Proteomes" id="UP000515152">
    <property type="component" value="Chromosome 4"/>
</dbReference>
<dbReference type="FunFam" id="4.10.280.10:FF:000033">
    <property type="entry name" value="Transcription factor HES-5"/>
    <property type="match status" value="1"/>
</dbReference>
<dbReference type="InterPro" id="IPR050370">
    <property type="entry name" value="HES_HEY"/>
</dbReference>
<evidence type="ECO:0000256" key="14">
    <source>
        <dbReference type="SAM" id="MobiDB-lite"/>
    </source>
</evidence>
<dbReference type="GO" id="GO:0030154">
    <property type="term" value="P:cell differentiation"/>
    <property type="evidence" value="ECO:0007669"/>
    <property type="project" value="UniProtKB-KW"/>
</dbReference>
<dbReference type="SUPFAM" id="SSF47459">
    <property type="entry name" value="HLH, helix-loop-helix DNA-binding domain"/>
    <property type="match status" value="1"/>
</dbReference>
<evidence type="ECO:0000256" key="12">
    <source>
        <dbReference type="ARBA" id="ARBA00072975"/>
    </source>
</evidence>
<dbReference type="GO" id="GO:0097150">
    <property type="term" value="P:neuronal stem cell population maintenance"/>
    <property type="evidence" value="ECO:0007669"/>
    <property type="project" value="UniProtKB-ARBA"/>
</dbReference>
<keyword evidence="5" id="KW-0524">Neurogenesis</keyword>
<dbReference type="GO" id="GO:0045596">
    <property type="term" value="P:negative regulation of cell differentiation"/>
    <property type="evidence" value="ECO:0007669"/>
    <property type="project" value="UniProtKB-ARBA"/>
</dbReference>
<evidence type="ECO:0000256" key="9">
    <source>
        <dbReference type="ARBA" id="ARBA00023242"/>
    </source>
</evidence>
<dbReference type="GO" id="GO:0046983">
    <property type="term" value="F:protein dimerization activity"/>
    <property type="evidence" value="ECO:0007669"/>
    <property type="project" value="InterPro"/>
</dbReference>
<dbReference type="GO" id="GO:0007399">
    <property type="term" value="P:nervous system development"/>
    <property type="evidence" value="ECO:0007669"/>
    <property type="project" value="UniProtKB-KW"/>
</dbReference>
<gene>
    <name evidence="17" type="primary">LOC105894222</name>
</gene>
<dbReference type="CDD" id="cd11461">
    <property type="entry name" value="bHLH-O_HES5"/>
    <property type="match status" value="1"/>
</dbReference>
<dbReference type="AlphaFoldDB" id="A0A6P8FDV6"/>
<reference evidence="17" key="1">
    <citation type="submission" date="2025-08" db="UniProtKB">
        <authorList>
            <consortium name="RefSeq"/>
        </authorList>
    </citation>
    <scope>IDENTIFICATION</scope>
</reference>
<feature type="region of interest" description="Disordered" evidence="14">
    <location>
        <begin position="109"/>
        <end position="141"/>
    </location>
</feature>
<keyword evidence="2" id="KW-0217">Developmental protein</keyword>
<keyword evidence="6" id="KW-0805">Transcription regulation</keyword>
<keyword evidence="3" id="KW-0678">Repressor</keyword>
<dbReference type="GO" id="GO:0003677">
    <property type="term" value="F:DNA binding"/>
    <property type="evidence" value="ECO:0007669"/>
    <property type="project" value="UniProtKB-KW"/>
</dbReference>
<comment type="subunit">
    <text evidence="10">Transcription repression requires formation of a complex with a corepressor protein of the Groucho/TLE family.</text>
</comment>
<evidence type="ECO:0000256" key="6">
    <source>
        <dbReference type="ARBA" id="ARBA00023015"/>
    </source>
</evidence>
<evidence type="ECO:0000256" key="10">
    <source>
        <dbReference type="ARBA" id="ARBA00023791"/>
    </source>
</evidence>
<evidence type="ECO:0000256" key="7">
    <source>
        <dbReference type="ARBA" id="ARBA00023125"/>
    </source>
</evidence>
<dbReference type="OrthoDB" id="6085656at2759"/>
<dbReference type="GO" id="GO:0048513">
    <property type="term" value="P:animal organ development"/>
    <property type="evidence" value="ECO:0007669"/>
    <property type="project" value="UniProtKB-ARBA"/>
</dbReference>
<evidence type="ECO:0000256" key="8">
    <source>
        <dbReference type="ARBA" id="ARBA00023163"/>
    </source>
</evidence>
<evidence type="ECO:0000313" key="16">
    <source>
        <dbReference type="Proteomes" id="UP000515152"/>
    </source>
</evidence>
<evidence type="ECO:0000256" key="1">
    <source>
        <dbReference type="ARBA" id="ARBA00004123"/>
    </source>
</evidence>
<dbReference type="GO" id="GO:0005634">
    <property type="term" value="C:nucleus"/>
    <property type="evidence" value="ECO:0007669"/>
    <property type="project" value="UniProtKB-SubCell"/>
</dbReference>
<name>A0A6P8FDV6_CLUHA</name>
<dbReference type="InterPro" id="IPR036638">
    <property type="entry name" value="HLH_DNA-bd_sf"/>
</dbReference>